<dbReference type="Proteomes" id="UP000235392">
    <property type="component" value="Unassembled WGS sequence"/>
</dbReference>
<proteinExistence type="predicted"/>
<sequence>MVLFILLDFGSRISPREELHTDHSSLPAPRLRGVSEAPSLVCSKTPRLEGWGTVITGADWDISTSQV</sequence>
<evidence type="ECO:0000313" key="1">
    <source>
        <dbReference type="EMBL" id="PLW17709.1"/>
    </source>
</evidence>
<organism evidence="1 2">
    <name type="scientific">Puccinia coronata f. sp. avenae</name>
    <dbReference type="NCBI Taxonomy" id="200324"/>
    <lineage>
        <taxon>Eukaryota</taxon>
        <taxon>Fungi</taxon>
        <taxon>Dikarya</taxon>
        <taxon>Basidiomycota</taxon>
        <taxon>Pucciniomycotina</taxon>
        <taxon>Pucciniomycetes</taxon>
        <taxon>Pucciniales</taxon>
        <taxon>Pucciniaceae</taxon>
        <taxon>Puccinia</taxon>
    </lineage>
</organism>
<accession>A0A2N5SWU7</accession>
<evidence type="ECO:0000313" key="2">
    <source>
        <dbReference type="Proteomes" id="UP000235392"/>
    </source>
</evidence>
<gene>
    <name evidence="1" type="ORF">PCASD_18681</name>
</gene>
<reference evidence="1 2" key="1">
    <citation type="submission" date="2017-11" db="EMBL/GenBank/DDBJ databases">
        <title>De novo assembly and phasing of dikaryotic genomes from two isolates of Puccinia coronata f. sp. avenae, the causal agent of oat crown rust.</title>
        <authorList>
            <person name="Miller M.E."/>
            <person name="Zhang Y."/>
            <person name="Omidvar V."/>
            <person name="Sperschneider J."/>
            <person name="Schwessinger B."/>
            <person name="Raley C."/>
            <person name="Palmer J.M."/>
            <person name="Garnica D."/>
            <person name="Upadhyaya N."/>
            <person name="Rathjen J."/>
            <person name="Taylor J.M."/>
            <person name="Park R.F."/>
            <person name="Dodds P.N."/>
            <person name="Hirsch C.D."/>
            <person name="Kianian S.F."/>
            <person name="Figueroa M."/>
        </authorList>
    </citation>
    <scope>NUCLEOTIDE SEQUENCE [LARGE SCALE GENOMIC DNA]</scope>
    <source>
        <strain evidence="1">12SD80</strain>
    </source>
</reference>
<name>A0A2N5SWU7_9BASI</name>
<dbReference type="EMBL" id="PGCI01000746">
    <property type="protein sequence ID" value="PLW17709.1"/>
    <property type="molecule type" value="Genomic_DNA"/>
</dbReference>
<dbReference type="AlphaFoldDB" id="A0A2N5SWU7"/>
<comment type="caution">
    <text evidence="1">The sequence shown here is derived from an EMBL/GenBank/DDBJ whole genome shotgun (WGS) entry which is preliminary data.</text>
</comment>
<protein>
    <submittedName>
        <fullName evidence="1">Uncharacterized protein</fullName>
    </submittedName>
</protein>